<dbReference type="AlphaFoldDB" id="A0A7E5WHL0"/>
<dbReference type="GO" id="GO:0005777">
    <property type="term" value="C:peroxisome"/>
    <property type="evidence" value="ECO:0007669"/>
    <property type="project" value="TreeGrafter"/>
</dbReference>
<organism evidence="13 14">
    <name type="scientific">Trichoplusia ni</name>
    <name type="common">Cabbage looper</name>
    <dbReference type="NCBI Taxonomy" id="7111"/>
    <lineage>
        <taxon>Eukaryota</taxon>
        <taxon>Metazoa</taxon>
        <taxon>Ecdysozoa</taxon>
        <taxon>Arthropoda</taxon>
        <taxon>Hexapoda</taxon>
        <taxon>Insecta</taxon>
        <taxon>Pterygota</taxon>
        <taxon>Neoptera</taxon>
        <taxon>Endopterygota</taxon>
        <taxon>Lepidoptera</taxon>
        <taxon>Glossata</taxon>
        <taxon>Ditrysia</taxon>
        <taxon>Noctuoidea</taxon>
        <taxon>Noctuidae</taxon>
        <taxon>Plusiinae</taxon>
        <taxon>Trichoplusia</taxon>
    </lineage>
</organism>
<dbReference type="GO" id="GO:0035336">
    <property type="term" value="P:long-chain fatty-acyl-CoA metabolic process"/>
    <property type="evidence" value="ECO:0007669"/>
    <property type="project" value="TreeGrafter"/>
</dbReference>
<evidence type="ECO:0000259" key="12">
    <source>
        <dbReference type="Pfam" id="PF07993"/>
    </source>
</evidence>
<feature type="transmembrane region" description="Helical" evidence="10">
    <location>
        <begin position="497"/>
        <end position="522"/>
    </location>
</feature>
<keyword evidence="8 10" id="KW-0472">Membrane</keyword>
<evidence type="ECO:0000256" key="5">
    <source>
        <dbReference type="ARBA" id="ARBA00022857"/>
    </source>
</evidence>
<keyword evidence="3 10" id="KW-0444">Lipid biosynthesis</keyword>
<comment type="catalytic activity">
    <reaction evidence="9 10">
        <text>a long-chain fatty acyl-CoA + 2 NADPH + 2 H(+) = a long-chain primary fatty alcohol + 2 NADP(+) + CoA</text>
        <dbReference type="Rhea" id="RHEA:52716"/>
        <dbReference type="ChEBI" id="CHEBI:15378"/>
        <dbReference type="ChEBI" id="CHEBI:57287"/>
        <dbReference type="ChEBI" id="CHEBI:57783"/>
        <dbReference type="ChEBI" id="CHEBI:58349"/>
        <dbReference type="ChEBI" id="CHEBI:77396"/>
        <dbReference type="ChEBI" id="CHEBI:83139"/>
        <dbReference type="EC" id="1.2.1.84"/>
    </reaction>
</comment>
<dbReference type="SUPFAM" id="SSF51735">
    <property type="entry name" value="NAD(P)-binding Rossmann-fold domains"/>
    <property type="match status" value="1"/>
</dbReference>
<dbReference type="InterPro" id="IPR036291">
    <property type="entry name" value="NAD(P)-bd_dom_sf"/>
</dbReference>
<dbReference type="GO" id="GO:0102965">
    <property type="term" value="F:alcohol-forming long-chain fatty acyl-CoA reductase activity"/>
    <property type="evidence" value="ECO:0007669"/>
    <property type="project" value="UniProtKB-EC"/>
</dbReference>
<proteinExistence type="inferred from homology"/>
<dbReference type="InterPro" id="IPR013120">
    <property type="entry name" value="FAR_NAD-bd"/>
</dbReference>
<evidence type="ECO:0000313" key="13">
    <source>
        <dbReference type="Proteomes" id="UP000322000"/>
    </source>
</evidence>
<evidence type="ECO:0000256" key="3">
    <source>
        <dbReference type="ARBA" id="ARBA00022516"/>
    </source>
</evidence>
<keyword evidence="4 10" id="KW-0812">Transmembrane</keyword>
<evidence type="ECO:0000256" key="1">
    <source>
        <dbReference type="ARBA" id="ARBA00004141"/>
    </source>
</evidence>
<protein>
    <recommendedName>
        <fullName evidence="10">Fatty acyl-CoA reductase</fullName>
        <ecNumber evidence="10">1.2.1.84</ecNumber>
    </recommendedName>
</protein>
<dbReference type="InParanoid" id="A0A7E5WHL0"/>
<dbReference type="OrthoDB" id="429813at2759"/>
<dbReference type="GO" id="GO:0080019">
    <property type="term" value="F:alcohol-forming very long-chain fatty acyl-CoA reductase activity"/>
    <property type="evidence" value="ECO:0007669"/>
    <property type="project" value="InterPro"/>
</dbReference>
<feature type="domain" description="Thioester reductase (TE)" evidence="12">
    <location>
        <begin position="40"/>
        <end position="315"/>
    </location>
</feature>
<evidence type="ECO:0000256" key="8">
    <source>
        <dbReference type="ARBA" id="ARBA00023136"/>
    </source>
</evidence>
<dbReference type="EC" id="1.2.1.84" evidence="10"/>
<evidence type="ECO:0000313" key="14">
    <source>
        <dbReference type="RefSeq" id="XP_026740164.1"/>
    </source>
</evidence>
<sequence length="523" mass="59548">MDPALAVEHAALSRQKTMNDALDIGDSPVQRFYEGKTIFITGGSGFLGKQLIEKLFRACNIHKMFVLLRPKKGKEIGERLQEMFKDPVFDMVKERKPLFAERIVPIEGDVSELKLGLSEKNWNIITKETEVIFHMAATTRFDEPVNVATMINIRGTREAILLGKECQKIKSFVYVSTTYTNATDSNLHTEVLEKFYPSPVDPDLMILMAETMEPERLNAIEAQLIKGYKNTYTFAKAVAEDIVKTLSGDLPICIVRPAVVISSYREPMPGWTDMSCTYGASGMILGPATGLIHATYTNNSAAYSLVPVDYVNNAVLVAGYHTGTKTDKDIKIYAVSSARQMFVWRPVYTKLRELGRVLPSPLAVWYVYTVNTGNKHLFLLLTWLLHFIPGLIMDAACLLIRKPPMFTKIYRKVYKSSLALSYFTTHTWVFDDANADKLYLSLTPNDKLIFNFDTTNIDQMEYVTLWCVGIRKYLIKDGIKNTNYAIRKQFWLHKLHCLATIIYVYFIFKFLSIVSYFILSIFS</sequence>
<keyword evidence="5 10" id="KW-0521">NADP</keyword>
<dbReference type="PANTHER" id="PTHR11011:SF60">
    <property type="entry name" value="FATTY ACYL-COA REDUCTASE-RELATED"/>
    <property type="match status" value="1"/>
</dbReference>
<gene>
    <name evidence="14" type="primary">LOC113502711</name>
</gene>
<evidence type="ECO:0000256" key="10">
    <source>
        <dbReference type="RuleBase" id="RU363097"/>
    </source>
</evidence>
<evidence type="ECO:0000256" key="2">
    <source>
        <dbReference type="ARBA" id="ARBA00005928"/>
    </source>
</evidence>
<comment type="subcellular location">
    <subcellularLocation>
        <location evidence="1">Membrane</location>
        <topology evidence="1">Multi-pass membrane protein</topology>
    </subcellularLocation>
</comment>
<dbReference type="GO" id="GO:0016020">
    <property type="term" value="C:membrane"/>
    <property type="evidence" value="ECO:0007669"/>
    <property type="project" value="UniProtKB-SubCell"/>
</dbReference>
<comment type="function">
    <text evidence="10">Catalyzes the reduction of fatty acyl-CoA to fatty alcohols.</text>
</comment>
<comment type="similarity">
    <text evidence="2 10">Belongs to the fatty acyl-CoA reductase family.</text>
</comment>
<dbReference type="Gene3D" id="3.40.50.720">
    <property type="entry name" value="NAD(P)-binding Rossmann-like Domain"/>
    <property type="match status" value="1"/>
</dbReference>
<keyword evidence="6 10" id="KW-1133">Transmembrane helix</keyword>
<dbReference type="CDD" id="cd09071">
    <property type="entry name" value="FAR_C"/>
    <property type="match status" value="1"/>
</dbReference>
<evidence type="ECO:0000256" key="6">
    <source>
        <dbReference type="ARBA" id="ARBA00022989"/>
    </source>
</evidence>
<dbReference type="RefSeq" id="XP_026740164.1">
    <property type="nucleotide sequence ID" value="XM_026884363.1"/>
</dbReference>
<keyword evidence="10" id="KW-0560">Oxidoreductase</keyword>
<keyword evidence="7 10" id="KW-0443">Lipid metabolism</keyword>
<dbReference type="FunFam" id="3.40.50.720:FF:000143">
    <property type="entry name" value="Fatty acyl-CoA reductase"/>
    <property type="match status" value="1"/>
</dbReference>
<dbReference type="Proteomes" id="UP000322000">
    <property type="component" value="Chromosome 17"/>
</dbReference>
<dbReference type="PANTHER" id="PTHR11011">
    <property type="entry name" value="MALE STERILITY PROTEIN 2-RELATED"/>
    <property type="match status" value="1"/>
</dbReference>
<name>A0A7E5WHL0_TRINI</name>
<feature type="transmembrane region" description="Helical" evidence="10">
    <location>
        <begin position="377"/>
        <end position="400"/>
    </location>
</feature>
<keyword evidence="13" id="KW-1185">Reference proteome</keyword>
<dbReference type="GeneID" id="113502711"/>
<evidence type="ECO:0000256" key="4">
    <source>
        <dbReference type="ARBA" id="ARBA00022692"/>
    </source>
</evidence>
<evidence type="ECO:0000259" key="11">
    <source>
        <dbReference type="Pfam" id="PF03015"/>
    </source>
</evidence>
<dbReference type="KEGG" id="tnl:113502711"/>
<feature type="domain" description="Fatty acyl-CoA reductase C-terminal" evidence="11">
    <location>
        <begin position="385"/>
        <end position="477"/>
    </location>
</feature>
<reference evidence="14" key="1">
    <citation type="submission" date="2025-08" db="UniProtKB">
        <authorList>
            <consortium name="RefSeq"/>
        </authorList>
    </citation>
    <scope>IDENTIFICATION</scope>
</reference>
<dbReference type="Pfam" id="PF07993">
    <property type="entry name" value="NAD_binding_4"/>
    <property type="match status" value="1"/>
</dbReference>
<dbReference type="InterPro" id="IPR033640">
    <property type="entry name" value="FAR_C"/>
</dbReference>
<dbReference type="Pfam" id="PF03015">
    <property type="entry name" value="Sterile"/>
    <property type="match status" value="1"/>
</dbReference>
<accession>A0A7E5WHL0</accession>
<dbReference type="CDD" id="cd05236">
    <property type="entry name" value="FAR-N_SDR_e"/>
    <property type="match status" value="1"/>
</dbReference>
<evidence type="ECO:0000256" key="7">
    <source>
        <dbReference type="ARBA" id="ARBA00023098"/>
    </source>
</evidence>
<dbReference type="InterPro" id="IPR026055">
    <property type="entry name" value="FAR"/>
</dbReference>
<evidence type="ECO:0000256" key="9">
    <source>
        <dbReference type="ARBA" id="ARBA00052530"/>
    </source>
</evidence>